<gene>
    <name evidence="2 3" type="primary">rbfA</name>
    <name evidence="3" type="ORF">J0X15_14395</name>
</gene>
<dbReference type="Pfam" id="PF02033">
    <property type="entry name" value="RBFA"/>
    <property type="match status" value="1"/>
</dbReference>
<organism evidence="3 4">
    <name type="scientific">Roseibium limicola</name>
    <dbReference type="NCBI Taxonomy" id="2816037"/>
    <lineage>
        <taxon>Bacteria</taxon>
        <taxon>Pseudomonadati</taxon>
        <taxon>Pseudomonadota</taxon>
        <taxon>Alphaproteobacteria</taxon>
        <taxon>Hyphomicrobiales</taxon>
        <taxon>Stappiaceae</taxon>
        <taxon>Roseibium</taxon>
    </lineage>
</organism>
<dbReference type="NCBIfam" id="TIGR00082">
    <property type="entry name" value="rbfA"/>
    <property type="match status" value="1"/>
</dbReference>
<comment type="caution">
    <text evidence="3">The sequence shown here is derived from an EMBL/GenBank/DDBJ whole genome shotgun (WGS) entry which is preliminary data.</text>
</comment>
<comment type="similarity">
    <text evidence="2">Belongs to the RbfA family.</text>
</comment>
<keyword evidence="1 2" id="KW-0690">Ribosome biogenesis</keyword>
<dbReference type="PANTHER" id="PTHR33515">
    <property type="entry name" value="RIBOSOME-BINDING FACTOR A, CHLOROPLASTIC-RELATED"/>
    <property type="match status" value="1"/>
</dbReference>
<evidence type="ECO:0000313" key="3">
    <source>
        <dbReference type="EMBL" id="MBO0346420.1"/>
    </source>
</evidence>
<dbReference type="NCBIfam" id="NF001802">
    <property type="entry name" value="PRK00521.2-5"/>
    <property type="match status" value="1"/>
</dbReference>
<dbReference type="GO" id="GO:0043024">
    <property type="term" value="F:ribosomal small subunit binding"/>
    <property type="evidence" value="ECO:0007669"/>
    <property type="project" value="TreeGrafter"/>
</dbReference>
<dbReference type="Proteomes" id="UP000664779">
    <property type="component" value="Unassembled WGS sequence"/>
</dbReference>
<protein>
    <recommendedName>
        <fullName evidence="2">Ribosome-binding factor A</fullName>
    </recommendedName>
</protein>
<proteinExistence type="inferred from homology"/>
<dbReference type="HAMAP" id="MF_00003">
    <property type="entry name" value="RbfA"/>
    <property type="match status" value="1"/>
</dbReference>
<evidence type="ECO:0000256" key="2">
    <source>
        <dbReference type="HAMAP-Rule" id="MF_00003"/>
    </source>
</evidence>
<dbReference type="RefSeq" id="WP_206942174.1">
    <property type="nucleotide sequence ID" value="NZ_JAFLNF010000006.1"/>
</dbReference>
<dbReference type="GO" id="GO:0005829">
    <property type="term" value="C:cytosol"/>
    <property type="evidence" value="ECO:0007669"/>
    <property type="project" value="TreeGrafter"/>
</dbReference>
<comment type="function">
    <text evidence="2">One of several proteins that assist in the late maturation steps of the functional core of the 30S ribosomal subunit. Associates with free 30S ribosomal subunits (but not with 30S subunits that are part of 70S ribosomes or polysomes). Required for efficient processing of 16S rRNA. May interact with the 5'-terminal helix region of 16S rRNA.</text>
</comment>
<dbReference type="InterPro" id="IPR000238">
    <property type="entry name" value="RbfA"/>
</dbReference>
<keyword evidence="2" id="KW-0963">Cytoplasm</keyword>
<dbReference type="SUPFAM" id="SSF89919">
    <property type="entry name" value="Ribosome-binding factor A, RbfA"/>
    <property type="match status" value="1"/>
</dbReference>
<keyword evidence="4" id="KW-1185">Reference proteome</keyword>
<reference evidence="3" key="1">
    <citation type="submission" date="2021-03" db="EMBL/GenBank/DDBJ databases">
        <title>Roseibium sp. CAU 1637 isolated from Incheon.</title>
        <authorList>
            <person name="Kim W."/>
        </authorList>
    </citation>
    <scope>NUCLEOTIDE SEQUENCE</scope>
    <source>
        <strain evidence="3">CAU 1637</strain>
    </source>
</reference>
<comment type="subcellular location">
    <subcellularLocation>
        <location evidence="2">Cytoplasm</location>
    </subcellularLocation>
</comment>
<name>A0A939EP94_9HYPH</name>
<dbReference type="PROSITE" id="PS01319">
    <property type="entry name" value="RBFA"/>
    <property type="match status" value="1"/>
</dbReference>
<accession>A0A939EP94</accession>
<evidence type="ECO:0000313" key="4">
    <source>
        <dbReference type="Proteomes" id="UP000664779"/>
    </source>
</evidence>
<evidence type="ECO:0000256" key="1">
    <source>
        <dbReference type="ARBA" id="ARBA00022517"/>
    </source>
</evidence>
<dbReference type="InterPro" id="IPR020053">
    <property type="entry name" value="Ribosome-bd_factorA_CS"/>
</dbReference>
<dbReference type="EMBL" id="JAFLNF010000006">
    <property type="protein sequence ID" value="MBO0346420.1"/>
    <property type="molecule type" value="Genomic_DNA"/>
</dbReference>
<dbReference type="InterPro" id="IPR023799">
    <property type="entry name" value="RbfA_dom_sf"/>
</dbReference>
<dbReference type="PANTHER" id="PTHR33515:SF1">
    <property type="entry name" value="RIBOSOME-BINDING FACTOR A, CHLOROPLASTIC-RELATED"/>
    <property type="match status" value="1"/>
</dbReference>
<sequence length="139" mass="15482">MARTSGSGARAPTQRQLRVGELVRKELSDILTRGELADPELGGVIVTIPEVRMSSDLKLATCFVMPLGGGEGEKITKALNRTAKFVRGMISRRLTMKYMPELRFVHDTRFDDASRIDQLLDASEVARDLETEDDQKTDD</sequence>
<dbReference type="AlphaFoldDB" id="A0A939EP94"/>
<dbReference type="Gene3D" id="3.30.300.20">
    <property type="match status" value="1"/>
</dbReference>
<comment type="subunit">
    <text evidence="2">Monomer. Binds 30S ribosomal subunits, but not 50S ribosomal subunits or 70S ribosomes.</text>
</comment>
<dbReference type="GO" id="GO:0030490">
    <property type="term" value="P:maturation of SSU-rRNA"/>
    <property type="evidence" value="ECO:0007669"/>
    <property type="project" value="UniProtKB-UniRule"/>
</dbReference>
<dbReference type="InterPro" id="IPR015946">
    <property type="entry name" value="KH_dom-like_a/b"/>
</dbReference>